<accession>A0A6N9NIW0</accession>
<evidence type="ECO:0000313" key="2">
    <source>
        <dbReference type="Proteomes" id="UP000470771"/>
    </source>
</evidence>
<protein>
    <submittedName>
        <fullName evidence="1">Uncharacterized protein</fullName>
    </submittedName>
</protein>
<dbReference type="EMBL" id="WWNE01000008">
    <property type="protein sequence ID" value="NBG66616.1"/>
    <property type="molecule type" value="Genomic_DNA"/>
</dbReference>
<proteinExistence type="predicted"/>
<organism evidence="1 2">
    <name type="scientific">Acidiluteibacter ferrifornacis</name>
    <dbReference type="NCBI Taxonomy" id="2692424"/>
    <lineage>
        <taxon>Bacteria</taxon>
        <taxon>Pseudomonadati</taxon>
        <taxon>Bacteroidota</taxon>
        <taxon>Flavobacteriia</taxon>
        <taxon>Flavobacteriales</taxon>
        <taxon>Cryomorphaceae</taxon>
        <taxon>Acidiluteibacter</taxon>
    </lineage>
</organism>
<comment type="caution">
    <text evidence="1">The sequence shown here is derived from an EMBL/GenBank/DDBJ whole genome shotgun (WGS) entry which is preliminary data.</text>
</comment>
<dbReference type="RefSeq" id="WP_160633572.1">
    <property type="nucleotide sequence ID" value="NZ_WWNE01000008.1"/>
</dbReference>
<dbReference type="AlphaFoldDB" id="A0A6N9NIW0"/>
<dbReference type="Proteomes" id="UP000470771">
    <property type="component" value="Unassembled WGS sequence"/>
</dbReference>
<reference evidence="1 2" key="1">
    <citation type="submission" date="2019-12" db="EMBL/GenBank/DDBJ databases">
        <authorList>
            <person name="Zhao J."/>
        </authorList>
    </citation>
    <scope>NUCLEOTIDE SEQUENCE [LARGE SCALE GENOMIC DNA]</scope>
    <source>
        <strain evidence="1 2">S-15</strain>
    </source>
</reference>
<name>A0A6N9NIW0_9FLAO</name>
<sequence>MRYLGVVFLFIISQELFAQKRPINISNEKVDSYLEDSLLLQVKTNNSSNHYLEVDSIVVSYLDWKVRTRGRLSCEDVKNYNNGRNARYVISDKVVIQKFVRALSLVHMNLTMKKEEGDIRMVLDFYKSGELKKEICLNYIRGVLIDGNLYMSLPLYFLIDEEIPRTTAPF</sequence>
<evidence type="ECO:0000313" key="1">
    <source>
        <dbReference type="EMBL" id="NBG66616.1"/>
    </source>
</evidence>
<gene>
    <name evidence="1" type="ORF">GQN54_10870</name>
</gene>
<keyword evidence="2" id="KW-1185">Reference proteome</keyword>